<name>A0AA39JIB0_ARMTA</name>
<keyword evidence="7" id="KW-1185">Reference proteome</keyword>
<evidence type="ECO:0000313" key="6">
    <source>
        <dbReference type="EMBL" id="KAK0442692.1"/>
    </source>
</evidence>
<organism evidence="6 7">
    <name type="scientific">Armillaria tabescens</name>
    <name type="common">Ringless honey mushroom</name>
    <name type="synonym">Agaricus tabescens</name>
    <dbReference type="NCBI Taxonomy" id="1929756"/>
    <lineage>
        <taxon>Eukaryota</taxon>
        <taxon>Fungi</taxon>
        <taxon>Dikarya</taxon>
        <taxon>Basidiomycota</taxon>
        <taxon>Agaricomycotina</taxon>
        <taxon>Agaricomycetes</taxon>
        <taxon>Agaricomycetidae</taxon>
        <taxon>Agaricales</taxon>
        <taxon>Marasmiineae</taxon>
        <taxon>Physalacriaceae</taxon>
        <taxon>Desarmillaria</taxon>
    </lineage>
</organism>
<dbReference type="RefSeq" id="XP_060324379.1">
    <property type="nucleotide sequence ID" value="XM_060479845.1"/>
</dbReference>
<keyword evidence="3" id="KW-0645">Protease</keyword>
<dbReference type="SUPFAM" id="SSF52129">
    <property type="entry name" value="Caspase-like"/>
    <property type="match status" value="1"/>
</dbReference>
<keyword evidence="3" id="KW-0378">Hydrolase</keyword>
<dbReference type="GO" id="GO:0004197">
    <property type="term" value="F:cysteine-type endopeptidase activity"/>
    <property type="evidence" value="ECO:0007669"/>
    <property type="project" value="InterPro"/>
</dbReference>
<keyword evidence="2" id="KW-0053">Apoptosis</keyword>
<evidence type="ECO:0000256" key="3">
    <source>
        <dbReference type="ARBA" id="ARBA00022807"/>
    </source>
</evidence>
<dbReference type="PANTHER" id="PTHR48104:SF30">
    <property type="entry name" value="METACASPASE-1"/>
    <property type="match status" value="1"/>
</dbReference>
<feature type="compositionally biased region" description="Acidic residues" evidence="4">
    <location>
        <begin position="238"/>
        <end position="250"/>
    </location>
</feature>
<dbReference type="GeneID" id="85363393"/>
<dbReference type="InterPro" id="IPR029030">
    <property type="entry name" value="Caspase-like_dom_sf"/>
</dbReference>
<keyword evidence="3" id="KW-0788">Thiol protease</keyword>
<evidence type="ECO:0000256" key="2">
    <source>
        <dbReference type="ARBA" id="ARBA00022703"/>
    </source>
</evidence>
<protein>
    <submittedName>
        <fullName evidence="6">Caspase domain-containing protein</fullName>
    </submittedName>
</protein>
<dbReference type="GO" id="GO:0006915">
    <property type="term" value="P:apoptotic process"/>
    <property type="evidence" value="ECO:0007669"/>
    <property type="project" value="UniProtKB-KW"/>
</dbReference>
<evidence type="ECO:0000256" key="1">
    <source>
        <dbReference type="ARBA" id="ARBA00009005"/>
    </source>
</evidence>
<sequence>MHPQYIKPSMPPLYLSSLRFLHPRSITLPAVVGGVLGLTRHSSSSICPNALRQGERAVPGSSHKEANSPLDIFALIIGINEYQHFEHLKGAVPDANAIADLLRKDLKVPTERIKLLTDEYATGSAILEELRAFKDNKQIVKDKTAILIYFAGHGSRVKAPNNWPGWKTDDGYIELLCPVDGEKGVPDSACGGELVKGECISDQRISDILRKLSDAKGNNITLICDCCHSAGLNRGDDSDSDDLDSNESDPSELVRGVDDIESNPTQCDTQPILPECGNGETREGYPNVKVPSREGFRASWDSHVFLAACLSDQKARETSEGGKFTTALLKVLKGTYQGHIHTHLTYRALASKVVAEMLNMGSQQTPFIYGKHIHRCIFTRSGEAVSRPMIPCYNVKSTNKGIQEFYLRAGHSVSVLEDSIYDIYDTDLPTPQSRPLIMAKISSINSTARLEVISAIRQGDYAGVLYARLSKYPVADLLVYCNPEKIDLFSSFNELRYPFRHIDRQDEADICLEVDAGAGNKVSISRGNTNTYFVKNTYCFDEMEGNDIFKQAQREGFPTHFSYKPLASNIDGIKQFIDAYAHFTYHLTSGSPRKIEDLVSVEMHKLKRNGDNLDVIGGDLLSILNSQDSQTRREFVEVAGDLDLYNARDNNDAPRYGLTIRRKSISSQVGTLY</sequence>
<dbReference type="InterPro" id="IPR050452">
    <property type="entry name" value="Metacaspase"/>
</dbReference>
<gene>
    <name evidence="6" type="ORF">EV420DRAFT_1727033</name>
</gene>
<reference evidence="6" key="1">
    <citation type="submission" date="2023-06" db="EMBL/GenBank/DDBJ databases">
        <authorList>
            <consortium name="Lawrence Berkeley National Laboratory"/>
            <person name="Ahrendt S."/>
            <person name="Sahu N."/>
            <person name="Indic B."/>
            <person name="Wong-Bajracharya J."/>
            <person name="Merenyi Z."/>
            <person name="Ke H.-M."/>
            <person name="Monk M."/>
            <person name="Kocsube S."/>
            <person name="Drula E."/>
            <person name="Lipzen A."/>
            <person name="Balint B."/>
            <person name="Henrissat B."/>
            <person name="Andreopoulos B."/>
            <person name="Martin F.M."/>
            <person name="Harder C.B."/>
            <person name="Rigling D."/>
            <person name="Ford K.L."/>
            <person name="Foster G.D."/>
            <person name="Pangilinan J."/>
            <person name="Papanicolaou A."/>
            <person name="Barry K."/>
            <person name="LaButti K."/>
            <person name="Viragh M."/>
            <person name="Koriabine M."/>
            <person name="Yan M."/>
            <person name="Riley R."/>
            <person name="Champramary S."/>
            <person name="Plett K.L."/>
            <person name="Tsai I.J."/>
            <person name="Slot J."/>
            <person name="Sipos G."/>
            <person name="Plett J."/>
            <person name="Nagy L.G."/>
            <person name="Grigoriev I.V."/>
        </authorList>
    </citation>
    <scope>NUCLEOTIDE SEQUENCE</scope>
    <source>
        <strain evidence="6">CCBAS 213</strain>
    </source>
</reference>
<dbReference type="InterPro" id="IPR011600">
    <property type="entry name" value="Pept_C14_caspase"/>
</dbReference>
<evidence type="ECO:0000259" key="5">
    <source>
        <dbReference type="Pfam" id="PF00656"/>
    </source>
</evidence>
<feature type="region of interest" description="Disordered" evidence="4">
    <location>
        <begin position="236"/>
        <end position="286"/>
    </location>
</feature>
<dbReference type="AlphaFoldDB" id="A0AA39JIB0"/>
<feature type="domain" description="Peptidase C14 caspase" evidence="5">
    <location>
        <begin position="73"/>
        <end position="373"/>
    </location>
</feature>
<comment type="caution">
    <text evidence="6">The sequence shown here is derived from an EMBL/GenBank/DDBJ whole genome shotgun (WGS) entry which is preliminary data.</text>
</comment>
<dbReference type="GO" id="GO:0006508">
    <property type="term" value="P:proteolysis"/>
    <property type="evidence" value="ECO:0007669"/>
    <property type="project" value="InterPro"/>
</dbReference>
<dbReference type="GO" id="GO:0005737">
    <property type="term" value="C:cytoplasm"/>
    <property type="evidence" value="ECO:0007669"/>
    <property type="project" value="TreeGrafter"/>
</dbReference>
<dbReference type="Pfam" id="PF00656">
    <property type="entry name" value="Peptidase_C14"/>
    <property type="match status" value="1"/>
</dbReference>
<dbReference type="PANTHER" id="PTHR48104">
    <property type="entry name" value="METACASPASE-4"/>
    <property type="match status" value="1"/>
</dbReference>
<dbReference type="EMBL" id="JAUEPS010000063">
    <property type="protein sequence ID" value="KAK0442692.1"/>
    <property type="molecule type" value="Genomic_DNA"/>
</dbReference>
<dbReference type="Proteomes" id="UP001175211">
    <property type="component" value="Unassembled WGS sequence"/>
</dbReference>
<dbReference type="Gene3D" id="3.40.50.1460">
    <property type="match status" value="1"/>
</dbReference>
<evidence type="ECO:0000256" key="4">
    <source>
        <dbReference type="SAM" id="MobiDB-lite"/>
    </source>
</evidence>
<comment type="similarity">
    <text evidence="1">Belongs to the peptidase C14B family.</text>
</comment>
<evidence type="ECO:0000313" key="7">
    <source>
        <dbReference type="Proteomes" id="UP001175211"/>
    </source>
</evidence>
<accession>A0AA39JIB0</accession>
<proteinExistence type="inferred from homology"/>